<evidence type="ECO:0000313" key="3">
    <source>
        <dbReference type="EMBL" id="GAA0858868.1"/>
    </source>
</evidence>
<evidence type="ECO:0000313" key="4">
    <source>
        <dbReference type="Proteomes" id="UP001500359"/>
    </source>
</evidence>
<dbReference type="EMBL" id="BAAAFD010000010">
    <property type="protein sequence ID" value="GAA0858868.1"/>
    <property type="molecule type" value="Genomic_DNA"/>
</dbReference>
<comment type="caution">
    <text evidence="3">The sequence shown here is derived from an EMBL/GenBank/DDBJ whole genome shotgun (WGS) entry which is preliminary data.</text>
</comment>
<dbReference type="PANTHER" id="PTHR34985:SF1">
    <property type="entry name" value="SLR0554 PROTEIN"/>
    <property type="match status" value="1"/>
</dbReference>
<feature type="domain" description="Virulence-associated protein E-like" evidence="2">
    <location>
        <begin position="167"/>
        <end position="390"/>
    </location>
</feature>
<feature type="region of interest" description="Disordered" evidence="1">
    <location>
        <begin position="1"/>
        <end position="57"/>
    </location>
</feature>
<dbReference type="InterPro" id="IPR007936">
    <property type="entry name" value="VapE-like_dom"/>
</dbReference>
<dbReference type="Proteomes" id="UP001500359">
    <property type="component" value="Unassembled WGS sequence"/>
</dbReference>
<organism evidence="3 4">
    <name type="scientific">Aliiglaciecola litoralis</name>
    <dbReference type="NCBI Taxonomy" id="582857"/>
    <lineage>
        <taxon>Bacteria</taxon>
        <taxon>Pseudomonadati</taxon>
        <taxon>Pseudomonadota</taxon>
        <taxon>Gammaproteobacteria</taxon>
        <taxon>Alteromonadales</taxon>
        <taxon>Alteromonadaceae</taxon>
        <taxon>Aliiglaciecola</taxon>
    </lineage>
</organism>
<evidence type="ECO:0000259" key="2">
    <source>
        <dbReference type="Pfam" id="PF05272"/>
    </source>
</evidence>
<proteinExistence type="predicted"/>
<evidence type="ECO:0000256" key="1">
    <source>
        <dbReference type="SAM" id="MobiDB-lite"/>
    </source>
</evidence>
<dbReference type="PANTHER" id="PTHR34985">
    <property type="entry name" value="SLR0554 PROTEIN"/>
    <property type="match status" value="1"/>
</dbReference>
<gene>
    <name evidence="3" type="ORF">GCM10009114_30110</name>
</gene>
<sequence length="482" mass="54638">MTTNKPLQDNVARLAPSSKYIKPQAQPDDNGKKEIIAKKPSLAPKPEVKEKPNVSTSKRIAADKAPEQINLLTFPLLNDAGKPFGTIENIEHLLKFYGVTVAYDVITKDITISIPGLKSSRDNYRNVAEAELANLAVLNGIYSANFERFVTAIASRNQVNPVMQWVESKPWDKQDRIGELCATITVADDFSNDFKDLLITKWLLSAIAAAVMPNGFSSRGVLTLQGSQGIGKTRWIARLIDDEKLASHCILLDHHMDANNKDSLINACRHWIVEFGELDSSFRKDVSRLKGFITNKEDKIRVPYARRESLFPRRSVFAATVNEDEFLVDPTGNTRWFCLPCTDINHNHDIDMQQVWAQVYEQMFKGKDSPQWWLTDQEQDILEALNSRHSKRNVVEDLLESELLFDAPKKDWVRLSASDLLKVVGIQNPTNPQARECGNFLRQRIGQPSRSQGYVRWLVPPISETLQQQEKPIHGDDDDSKY</sequence>
<dbReference type="RefSeq" id="WP_343861436.1">
    <property type="nucleotide sequence ID" value="NZ_BAAAFD010000010.1"/>
</dbReference>
<name>A0ABN1LPZ4_9ALTE</name>
<reference evidence="3 4" key="1">
    <citation type="journal article" date="2019" name="Int. J. Syst. Evol. Microbiol.">
        <title>The Global Catalogue of Microorganisms (GCM) 10K type strain sequencing project: providing services to taxonomists for standard genome sequencing and annotation.</title>
        <authorList>
            <consortium name="The Broad Institute Genomics Platform"/>
            <consortium name="The Broad Institute Genome Sequencing Center for Infectious Disease"/>
            <person name="Wu L."/>
            <person name="Ma J."/>
        </authorList>
    </citation>
    <scope>NUCLEOTIDE SEQUENCE [LARGE SCALE GENOMIC DNA]</scope>
    <source>
        <strain evidence="3 4">JCM 15896</strain>
    </source>
</reference>
<keyword evidence="4" id="KW-1185">Reference proteome</keyword>
<accession>A0ABN1LPZ4</accession>
<protein>
    <recommendedName>
        <fullName evidence="2">Virulence-associated protein E-like domain-containing protein</fullName>
    </recommendedName>
</protein>
<dbReference type="Pfam" id="PF05272">
    <property type="entry name" value="VapE-like_dom"/>
    <property type="match status" value="1"/>
</dbReference>